<dbReference type="AlphaFoldDB" id="A0A0F9BA24"/>
<accession>A0A0F9BA24</accession>
<proteinExistence type="predicted"/>
<reference evidence="1" key="1">
    <citation type="journal article" date="2015" name="Nature">
        <title>Complex archaea that bridge the gap between prokaryotes and eukaryotes.</title>
        <authorList>
            <person name="Spang A."/>
            <person name="Saw J.H."/>
            <person name="Jorgensen S.L."/>
            <person name="Zaremba-Niedzwiedzka K."/>
            <person name="Martijn J."/>
            <person name="Lind A.E."/>
            <person name="van Eijk R."/>
            <person name="Schleper C."/>
            <person name="Guy L."/>
            <person name="Ettema T.J."/>
        </authorList>
    </citation>
    <scope>NUCLEOTIDE SEQUENCE</scope>
</reference>
<evidence type="ECO:0000313" key="1">
    <source>
        <dbReference type="EMBL" id="KKL18784.1"/>
    </source>
</evidence>
<name>A0A0F9BA24_9ZZZZ</name>
<gene>
    <name evidence="1" type="ORF">LCGC14_2472060</name>
</gene>
<organism evidence="1">
    <name type="scientific">marine sediment metagenome</name>
    <dbReference type="NCBI Taxonomy" id="412755"/>
    <lineage>
        <taxon>unclassified sequences</taxon>
        <taxon>metagenomes</taxon>
        <taxon>ecological metagenomes</taxon>
    </lineage>
</organism>
<dbReference type="EMBL" id="LAZR01038738">
    <property type="protein sequence ID" value="KKL18784.1"/>
    <property type="molecule type" value="Genomic_DNA"/>
</dbReference>
<protein>
    <submittedName>
        <fullName evidence="1">Uncharacterized protein</fullName>
    </submittedName>
</protein>
<sequence>MNNRKCSIVITEMGSSASEIPDAIGWNGSLTTLVECKASKSDFKNDKSKLGRQYPQYGMGNKRYYLVPPELVDYVIEHKAEGWGVIKAFKKSCRVMTGSDNFQEVAKGRETVLLISSIRRIAMTRNPLKGLNVQCYTFGDTERARATLGVNIDE</sequence>
<comment type="caution">
    <text evidence="1">The sequence shown here is derived from an EMBL/GenBank/DDBJ whole genome shotgun (WGS) entry which is preliminary data.</text>
</comment>